<name>A0AAV1IK89_9CHLO</name>
<dbReference type="AlphaFoldDB" id="A0AAV1IK89"/>
<dbReference type="InterPro" id="IPR040324">
    <property type="entry name" value="WDR44/Dgr2"/>
</dbReference>
<dbReference type="InterPro" id="IPR001680">
    <property type="entry name" value="WD40_rpt"/>
</dbReference>
<feature type="repeat" description="WD" evidence="3">
    <location>
        <begin position="435"/>
        <end position="469"/>
    </location>
</feature>
<dbReference type="PROSITE" id="PS00678">
    <property type="entry name" value="WD_REPEATS_1"/>
    <property type="match status" value="1"/>
</dbReference>
<evidence type="ECO:0008006" key="7">
    <source>
        <dbReference type="Google" id="ProtNLM"/>
    </source>
</evidence>
<dbReference type="InterPro" id="IPR019775">
    <property type="entry name" value="WD40_repeat_CS"/>
</dbReference>
<dbReference type="EMBL" id="CAUYUE010000017">
    <property type="protein sequence ID" value="CAK0787554.1"/>
    <property type="molecule type" value="Genomic_DNA"/>
</dbReference>
<dbReference type="InterPro" id="IPR015943">
    <property type="entry name" value="WD40/YVTN_repeat-like_dom_sf"/>
</dbReference>
<keyword evidence="2" id="KW-0677">Repeat</keyword>
<keyword evidence="6" id="KW-1185">Reference proteome</keyword>
<gene>
    <name evidence="5" type="ORF">CVIRNUC_010776</name>
</gene>
<organism evidence="5 6">
    <name type="scientific">Coccomyxa viridis</name>
    <dbReference type="NCBI Taxonomy" id="1274662"/>
    <lineage>
        <taxon>Eukaryota</taxon>
        <taxon>Viridiplantae</taxon>
        <taxon>Chlorophyta</taxon>
        <taxon>core chlorophytes</taxon>
        <taxon>Trebouxiophyceae</taxon>
        <taxon>Trebouxiophyceae incertae sedis</taxon>
        <taxon>Coccomyxaceae</taxon>
        <taxon>Coccomyxa</taxon>
    </lineage>
</organism>
<feature type="compositionally biased region" description="Pro residues" evidence="4">
    <location>
        <begin position="37"/>
        <end position="47"/>
    </location>
</feature>
<feature type="repeat" description="WD" evidence="3">
    <location>
        <begin position="395"/>
        <end position="435"/>
    </location>
</feature>
<feature type="compositionally biased region" description="Low complexity" evidence="4">
    <location>
        <begin position="205"/>
        <end position="226"/>
    </location>
</feature>
<dbReference type="PANTHER" id="PTHR14221:SF0">
    <property type="entry name" value="WD REPEAT-CONTAINING PROTEIN 44"/>
    <property type="match status" value="1"/>
</dbReference>
<sequence>MSNAKKHDVESHKIAETYSPRDNEDDEEVFSDSRSQPPSPNQSPSPRLPNDRSAPAVPANGTNGAVHSNGGPASRQSASEAGSEAVSLESREAQRNAVELDPGEEEVVVKDLDTGRAVTVQRKYTIRDLTTGQLFVVDAQPGSQGAEALSEPGSPAKEGSGLVTDISSGKEMSLEEFDKALGLHTALEAARKQFGPGGLDRSESHGSAAPAGGKSSSAFSKGKGASRWLKKHMPAFAGGSNRNNLSSRSMSGLDSDDSADTRGSPLSMAEGSVSARRNESGAASPSGRAGERQLRVQAHSCLVREFTELCVVQELNAHNGVIWTMKFSKNGKYLASAGQDAAVRVWEVCLNRGEAKTDEAGEQPSADAGVEASKPSVSGADADCPVLQNAPHRTYVGHTADVLDLAWSKSQFLLTASMDKTVRLWHISMEDCLRVFKHTDFVTSLDFHPVDDKYFVSGSIDGKVRVWNIPEQRVVDWADVHEMVTATAFSPDGRRTVVGTMKGRCRFYQCEPTFKLEYQAQIDVKNRRGNTARGRKITGMQFLPQDPSQLLITSNDSRVRLYEGFNLRTKYKGHHNRNTQIRATFSQDGAFLVCGSDDGWVYIWPTGCGADDDKMPKQEKSSSYECFHAHNDIVTVALFAPGAARRKLPSRAMSQSSKGRVNRLGLRQKFSKEEAQDATEAVEAIVKSERALGHVILSAGYNGEIKVFENFGCPHVVN</sequence>
<feature type="region of interest" description="Disordered" evidence="4">
    <location>
        <begin position="356"/>
        <end position="383"/>
    </location>
</feature>
<evidence type="ECO:0000256" key="2">
    <source>
        <dbReference type="ARBA" id="ARBA00022737"/>
    </source>
</evidence>
<proteinExistence type="predicted"/>
<feature type="region of interest" description="Disordered" evidence="4">
    <location>
        <begin position="1"/>
        <end position="104"/>
    </location>
</feature>
<dbReference type="Pfam" id="PF00400">
    <property type="entry name" value="WD40"/>
    <property type="match status" value="4"/>
</dbReference>
<evidence type="ECO:0000256" key="3">
    <source>
        <dbReference type="PROSITE-ProRule" id="PRU00221"/>
    </source>
</evidence>
<dbReference type="Gene3D" id="2.130.10.10">
    <property type="entry name" value="YVTN repeat-like/Quinoprotein amine dehydrogenase"/>
    <property type="match status" value="1"/>
</dbReference>
<keyword evidence="1 3" id="KW-0853">WD repeat</keyword>
<dbReference type="InterPro" id="IPR020472">
    <property type="entry name" value="WD40_PAC1"/>
</dbReference>
<dbReference type="PRINTS" id="PR00320">
    <property type="entry name" value="GPROTEINBRPT"/>
</dbReference>
<feature type="repeat" description="WD" evidence="3">
    <location>
        <begin position="315"/>
        <end position="348"/>
    </location>
</feature>
<dbReference type="SUPFAM" id="SSF50978">
    <property type="entry name" value="WD40 repeat-like"/>
    <property type="match status" value="1"/>
</dbReference>
<evidence type="ECO:0000313" key="5">
    <source>
        <dbReference type="EMBL" id="CAK0787554.1"/>
    </source>
</evidence>
<dbReference type="Proteomes" id="UP001314263">
    <property type="component" value="Unassembled WGS sequence"/>
</dbReference>
<dbReference type="PANTHER" id="PTHR14221">
    <property type="entry name" value="WD REPEAT DOMAIN 44"/>
    <property type="match status" value="1"/>
</dbReference>
<feature type="region of interest" description="Disordered" evidence="4">
    <location>
        <begin position="143"/>
        <end position="164"/>
    </location>
</feature>
<protein>
    <recommendedName>
        <fullName evidence="7">WD repeat-containing protein 44</fullName>
    </recommendedName>
</protein>
<evidence type="ECO:0000256" key="4">
    <source>
        <dbReference type="SAM" id="MobiDB-lite"/>
    </source>
</evidence>
<comment type="caution">
    <text evidence="5">The sequence shown here is derived from an EMBL/GenBank/DDBJ whole genome shotgun (WGS) entry which is preliminary data.</text>
</comment>
<evidence type="ECO:0000256" key="1">
    <source>
        <dbReference type="ARBA" id="ARBA00022574"/>
    </source>
</evidence>
<dbReference type="PROSITE" id="PS50294">
    <property type="entry name" value="WD_REPEATS_REGION"/>
    <property type="match status" value="3"/>
</dbReference>
<reference evidence="5 6" key="1">
    <citation type="submission" date="2023-10" db="EMBL/GenBank/DDBJ databases">
        <authorList>
            <person name="Maclean D."/>
            <person name="Macfadyen A."/>
        </authorList>
    </citation>
    <scope>NUCLEOTIDE SEQUENCE [LARGE SCALE GENOMIC DNA]</scope>
</reference>
<evidence type="ECO:0000313" key="6">
    <source>
        <dbReference type="Proteomes" id="UP001314263"/>
    </source>
</evidence>
<dbReference type="CDD" id="cd00200">
    <property type="entry name" value="WD40"/>
    <property type="match status" value="1"/>
</dbReference>
<accession>A0AAV1IK89</accession>
<dbReference type="InterPro" id="IPR036322">
    <property type="entry name" value="WD40_repeat_dom_sf"/>
</dbReference>
<dbReference type="PROSITE" id="PS50082">
    <property type="entry name" value="WD_REPEATS_2"/>
    <property type="match status" value="3"/>
</dbReference>
<feature type="compositionally biased region" description="Basic and acidic residues" evidence="4">
    <location>
        <begin position="1"/>
        <end position="22"/>
    </location>
</feature>
<feature type="region of interest" description="Disordered" evidence="4">
    <location>
        <begin position="192"/>
        <end position="292"/>
    </location>
</feature>
<feature type="compositionally biased region" description="Low complexity" evidence="4">
    <location>
        <begin position="238"/>
        <end position="253"/>
    </location>
</feature>
<dbReference type="SMART" id="SM00320">
    <property type="entry name" value="WD40"/>
    <property type="match status" value="7"/>
</dbReference>